<dbReference type="EMBL" id="GL732535">
    <property type="protein sequence ID" value="EFX84047.1"/>
    <property type="molecule type" value="Genomic_DNA"/>
</dbReference>
<dbReference type="InParanoid" id="E9G8W8"/>
<dbReference type="OrthoDB" id="6356751at2759"/>
<dbReference type="GO" id="GO:0098505">
    <property type="term" value="F:G-rich strand telomeric DNA binding"/>
    <property type="evidence" value="ECO:0000318"/>
    <property type="project" value="GO_Central"/>
</dbReference>
<dbReference type="GO" id="GO:0016233">
    <property type="term" value="P:telomere capping"/>
    <property type="evidence" value="ECO:0000318"/>
    <property type="project" value="GO_Central"/>
</dbReference>
<dbReference type="InterPro" id="IPR028389">
    <property type="entry name" value="POT1"/>
</dbReference>
<dbReference type="eggNOG" id="ENOG502SWV5">
    <property type="taxonomic scope" value="Eukaryota"/>
</dbReference>
<dbReference type="AlphaFoldDB" id="E9G8W8"/>
<dbReference type="SUPFAM" id="SSF50249">
    <property type="entry name" value="Nucleic acid-binding proteins"/>
    <property type="match status" value="1"/>
</dbReference>
<feature type="region of interest" description="Disordered" evidence="1">
    <location>
        <begin position="435"/>
        <end position="498"/>
    </location>
</feature>
<dbReference type="STRING" id="6669.E9G8W8"/>
<dbReference type="PANTHER" id="PTHR14513:SF0">
    <property type="entry name" value="PROTECTION OF TELOMERES PROTEIN 1"/>
    <property type="match status" value="1"/>
</dbReference>
<keyword evidence="3" id="KW-1185">Reference proteome</keyword>
<feature type="region of interest" description="Disordered" evidence="1">
    <location>
        <begin position="1115"/>
        <end position="1178"/>
    </location>
</feature>
<dbReference type="GO" id="GO:0032210">
    <property type="term" value="P:regulation of telomere maintenance via telomerase"/>
    <property type="evidence" value="ECO:0000318"/>
    <property type="project" value="GO_Central"/>
</dbReference>
<feature type="compositionally biased region" description="Polar residues" evidence="1">
    <location>
        <begin position="1138"/>
        <end position="1147"/>
    </location>
</feature>
<dbReference type="KEGG" id="dpx:DAPPUDRAFT_239293"/>
<gene>
    <name evidence="2" type="ORF">DAPPUDRAFT_239293</name>
</gene>
<accession>E9G8W8</accession>
<dbReference type="GO" id="GO:0000783">
    <property type="term" value="C:nuclear telomere cap complex"/>
    <property type="evidence" value="ECO:0000318"/>
    <property type="project" value="GO_Central"/>
</dbReference>
<dbReference type="HOGENOM" id="CLU_265303_0_0_1"/>
<organism evidence="2 3">
    <name type="scientific">Daphnia pulex</name>
    <name type="common">Water flea</name>
    <dbReference type="NCBI Taxonomy" id="6669"/>
    <lineage>
        <taxon>Eukaryota</taxon>
        <taxon>Metazoa</taxon>
        <taxon>Ecdysozoa</taxon>
        <taxon>Arthropoda</taxon>
        <taxon>Crustacea</taxon>
        <taxon>Branchiopoda</taxon>
        <taxon>Diplostraca</taxon>
        <taxon>Cladocera</taxon>
        <taxon>Anomopoda</taxon>
        <taxon>Daphniidae</taxon>
        <taxon>Daphnia</taxon>
    </lineage>
</organism>
<feature type="compositionally biased region" description="Low complexity" evidence="1">
    <location>
        <begin position="474"/>
        <end position="491"/>
    </location>
</feature>
<reference evidence="2 3" key="1">
    <citation type="journal article" date="2011" name="Science">
        <title>The ecoresponsive genome of Daphnia pulex.</title>
        <authorList>
            <person name="Colbourne J.K."/>
            <person name="Pfrender M.E."/>
            <person name="Gilbert D."/>
            <person name="Thomas W.K."/>
            <person name="Tucker A."/>
            <person name="Oakley T.H."/>
            <person name="Tokishita S."/>
            <person name="Aerts A."/>
            <person name="Arnold G.J."/>
            <person name="Basu M.K."/>
            <person name="Bauer D.J."/>
            <person name="Caceres C.E."/>
            <person name="Carmel L."/>
            <person name="Casola C."/>
            <person name="Choi J.H."/>
            <person name="Detter J.C."/>
            <person name="Dong Q."/>
            <person name="Dusheyko S."/>
            <person name="Eads B.D."/>
            <person name="Frohlich T."/>
            <person name="Geiler-Samerotte K.A."/>
            <person name="Gerlach D."/>
            <person name="Hatcher P."/>
            <person name="Jogdeo S."/>
            <person name="Krijgsveld J."/>
            <person name="Kriventseva E.V."/>
            <person name="Kultz D."/>
            <person name="Laforsch C."/>
            <person name="Lindquist E."/>
            <person name="Lopez J."/>
            <person name="Manak J.R."/>
            <person name="Muller J."/>
            <person name="Pangilinan J."/>
            <person name="Patwardhan R.P."/>
            <person name="Pitluck S."/>
            <person name="Pritham E.J."/>
            <person name="Rechtsteiner A."/>
            <person name="Rho M."/>
            <person name="Rogozin I.B."/>
            <person name="Sakarya O."/>
            <person name="Salamov A."/>
            <person name="Schaack S."/>
            <person name="Shapiro H."/>
            <person name="Shiga Y."/>
            <person name="Skalitzky C."/>
            <person name="Smith Z."/>
            <person name="Souvorov A."/>
            <person name="Sung W."/>
            <person name="Tang Z."/>
            <person name="Tsuchiya D."/>
            <person name="Tu H."/>
            <person name="Vos H."/>
            <person name="Wang M."/>
            <person name="Wolf Y.I."/>
            <person name="Yamagata H."/>
            <person name="Yamada T."/>
            <person name="Ye Y."/>
            <person name="Shaw J.R."/>
            <person name="Andrews J."/>
            <person name="Crease T.J."/>
            <person name="Tang H."/>
            <person name="Lucas S.M."/>
            <person name="Robertson H.M."/>
            <person name="Bork P."/>
            <person name="Koonin E.V."/>
            <person name="Zdobnov E.M."/>
            <person name="Grigoriev I.V."/>
            <person name="Lynch M."/>
            <person name="Boore J.L."/>
        </authorList>
    </citation>
    <scope>NUCLEOTIDE SEQUENCE [LARGE SCALE GENOMIC DNA]</scope>
</reference>
<dbReference type="AntiFam" id="ANF00012">
    <property type="entry name" value="tRNA translation"/>
</dbReference>
<sequence length="1256" mass="142454">MLFTPQEPKEGRQGKGHGMFVVVDPSCYEDMVKQREYCVHIFTSSLSAFPKIETGDIIRLHRGWAEIRPRDGLTDFRVFREDDLVIFPWNDEERPRCSASRFTVTKEDVELVKNLKKWSLERYRKPVETIHANVEATDKNPITLSEIKLRENFNLSCRVVDFFEEECGVAIWVEDGTRCPLFTVSDTNIGPYDSQQTQDINSDCLRICIRCSKVLLGTLTLERQMLLYLREVVPVIDPFPSITVVQFEIVGAIELLPLNTRYHKSLIQRLAKAKDSVGNVELNILPAEKMDIQIETQQPPERQQADLQPTREGLLDKEPTAITVEKDVNLVPQQLQIEKVVAEISEDKISSQKDIISSGECSTDRAMKDIPSDFFDPVSPPLPQLVREDFERESQRLHRLIHPELGEAHLDDSELMSRFKSQNLASFEDMHFSQAVASTQKPPRCVTEVGESNDADHSSISLSQEIPNAQRILSPAESEASAGASKSELASPSDSPVIDYQLGRRSRSASRSLSPHPAFRAVNEVLEIKTNCRSKTNDLSELENENQLNISIDAPLFRSRLGKGDQITRKTKETQSKRVVERVTFGEGDLEEVVLIASKSQEQKSTVQKRNCNIVKEQTISKIRRVSSESSNSDIVEIEPDDLCQEMDQESDKESIIILDPSSQLDLENIFCAVEEAQLAKKYLHHLEEKYTVQPGERFRITARISELLPKPHFPSIDDPVGLKSMLVAFCLECKHLWQYNQFIDSVSDRVMQRRTLPPTSTIQDDGSDYIVVNYLCSMEEHTRNMRLLVEGTPNIDDYEYDENVLLDRSYHYICPYCDSRKIPHSLCTLKPSFFLRMHVTEKSNTNADSGSSTECLHVLATGVHAEYFLGTKADHVLRSQVVWKRAEQRIAKLVESKQPLTLGLIRRESNPNEICLEIAPSEARTHDLRIMRPTLCQLSYRDMRNSHRLAKAKDSVGNVELNILPAEKMDIQIETQQPPERQQADLQPTREGLLDKEPTAITVEKDVNLVPQQLQIEKVVAEISEDKISSQKDIISSGECSTDRAMKDIPSDFFDPVSPPLPQLVREDFERESQRLHRLIHPELGEAHLDDSELMSRFKSQNLASFEDMHFSQAVASTQKPPRCVTEVGESNDADHSSISLSQEIPNAQRILSPAESEASAGASKSELASPSDSPVIDYQLGRRSRSASRSLSPHPAFRAVNELKLTATSELIVSCQYRNLKLTKIAPSEARTHDLRIMRPTLCQLSYRDMRKYM</sequence>
<protein>
    <submittedName>
        <fullName evidence="2">Uncharacterized protein</fullName>
    </submittedName>
</protein>
<evidence type="ECO:0000313" key="3">
    <source>
        <dbReference type="Proteomes" id="UP000000305"/>
    </source>
</evidence>
<evidence type="ECO:0000256" key="1">
    <source>
        <dbReference type="SAM" id="MobiDB-lite"/>
    </source>
</evidence>
<dbReference type="Proteomes" id="UP000000305">
    <property type="component" value="Unassembled WGS sequence"/>
</dbReference>
<dbReference type="InterPro" id="IPR012340">
    <property type="entry name" value="NA-bd_OB-fold"/>
</dbReference>
<evidence type="ECO:0000313" key="2">
    <source>
        <dbReference type="EMBL" id="EFX84047.1"/>
    </source>
</evidence>
<name>E9G8W8_DAPPU</name>
<feature type="compositionally biased region" description="Polar residues" evidence="1">
    <location>
        <begin position="458"/>
        <end position="467"/>
    </location>
</feature>
<feature type="compositionally biased region" description="Low complexity" evidence="1">
    <location>
        <begin position="1154"/>
        <end position="1171"/>
    </location>
</feature>
<dbReference type="Gene3D" id="2.40.50.140">
    <property type="entry name" value="Nucleic acid-binding proteins"/>
    <property type="match status" value="1"/>
</dbReference>
<dbReference type="PANTHER" id="PTHR14513">
    <property type="entry name" value="PROTECTION OF TELOMERES 1"/>
    <property type="match status" value="1"/>
</dbReference>
<dbReference type="GO" id="GO:0010521">
    <property type="term" value="F:telomerase inhibitor activity"/>
    <property type="evidence" value="ECO:0000318"/>
    <property type="project" value="GO_Central"/>
</dbReference>
<proteinExistence type="predicted"/>